<comment type="caution">
    <text evidence="2">The sequence shown here is derived from an EMBL/GenBank/DDBJ whole genome shotgun (WGS) entry which is preliminary data.</text>
</comment>
<accession>A0A061J7W9</accession>
<dbReference type="AlphaFoldDB" id="A0A061J7W9"/>
<protein>
    <submittedName>
        <fullName evidence="2">Uncharacterized protein</fullName>
    </submittedName>
</protein>
<keyword evidence="1" id="KW-0812">Transmembrane</keyword>
<keyword evidence="3" id="KW-1185">Reference proteome</keyword>
<evidence type="ECO:0000313" key="2">
    <source>
        <dbReference type="EMBL" id="ESL10979.1"/>
    </source>
</evidence>
<feature type="transmembrane region" description="Helical" evidence="1">
    <location>
        <begin position="372"/>
        <end position="395"/>
    </location>
</feature>
<evidence type="ECO:0000313" key="3">
    <source>
        <dbReference type="Proteomes" id="UP000031737"/>
    </source>
</evidence>
<keyword evidence="1" id="KW-0472">Membrane</keyword>
<sequence length="421" mass="48118">MILDSAEPQALFDTVNHFTRAKKRDTTTRQIWAPRSAMIKYEPEFKSFAASPVPMYYVPPPKRKLPPHTCWSGYLAVPFNTTFSCAGTPKTATQYSAMTDFEREKCTYNREMGEVCICPVGTVWVKKQLGESWVCIPRLLLVSTRLEDKFLCQDLVGEALGLRSSHSPSDFCLHVQRDETLSLNLNVSFRWMEDDEIASFQAVKGTLLLFGSLQYDEIYITVWRGAFGFPDLLARSTKLFQFAVKPDPLNLHAFGVVEGHPLQRNCYFEHVVYPFRNMALLPEGRMHQTLSERNFINKFFSGKRNFTLQRVERSLGLLSSDYVTSDMMYMEIGFGGPALPFGARHARVWITFEDLPPVEETYTYDQPLSSPVIAGIVFACAVAMGVLVAVGWYCCHRRLEVDDRLVIDAYDEQNQRRKKVQ</sequence>
<evidence type="ECO:0000256" key="1">
    <source>
        <dbReference type="SAM" id="Phobius"/>
    </source>
</evidence>
<proteinExistence type="predicted"/>
<organism evidence="2 3">
    <name type="scientific">Trypanosoma rangeli SC58</name>
    <dbReference type="NCBI Taxonomy" id="429131"/>
    <lineage>
        <taxon>Eukaryota</taxon>
        <taxon>Discoba</taxon>
        <taxon>Euglenozoa</taxon>
        <taxon>Kinetoplastea</taxon>
        <taxon>Metakinetoplastina</taxon>
        <taxon>Trypanosomatida</taxon>
        <taxon>Trypanosomatidae</taxon>
        <taxon>Trypanosoma</taxon>
        <taxon>Herpetosoma</taxon>
    </lineage>
</organism>
<reference evidence="2 3" key="1">
    <citation type="submission" date="2013-07" db="EMBL/GenBank/DDBJ databases">
        <authorList>
            <person name="Stoco P.H."/>
            <person name="Wagner G."/>
            <person name="Gerber A."/>
            <person name="Zaha A."/>
            <person name="Thompson C."/>
            <person name="Bartholomeu D.C."/>
            <person name="Luckemeyer D.D."/>
            <person name="Bahia D."/>
            <person name="Loreto E."/>
            <person name="Prestes E.B."/>
            <person name="Lima F.M."/>
            <person name="Rodrigues-Luiz G."/>
            <person name="Vallejo G.A."/>
            <person name="Filho J.F."/>
            <person name="Monteiro K.M."/>
            <person name="Tyler K.M."/>
            <person name="de Almeida L.G."/>
            <person name="Ortiz M.F."/>
            <person name="Siervo M.A."/>
            <person name="de Moraes M.H."/>
            <person name="Cunha O.L."/>
            <person name="Mendonca-Neto R."/>
            <person name="Silva R."/>
            <person name="Teixeira S.M."/>
            <person name="Murta S.M."/>
            <person name="Sincero T.C."/>
            <person name="Mendes T.A."/>
            <person name="Urmenyi T.P."/>
            <person name="Silva V.G."/>
            <person name="da Rocha W.D."/>
            <person name="Andersson B."/>
            <person name="Romanha A.J."/>
            <person name="Steindel M."/>
            <person name="de Vasconcelos A.T."/>
            <person name="Grisard E.C."/>
        </authorList>
    </citation>
    <scope>NUCLEOTIDE SEQUENCE [LARGE SCALE GENOMIC DNA]</scope>
    <source>
        <strain evidence="2 3">SC58</strain>
    </source>
</reference>
<gene>
    <name evidence="2" type="ORF">TRSC58_01280</name>
</gene>
<dbReference type="Proteomes" id="UP000031737">
    <property type="component" value="Unassembled WGS sequence"/>
</dbReference>
<dbReference type="VEuPathDB" id="TriTrypDB:TRSC58_01280"/>
<keyword evidence="1" id="KW-1133">Transmembrane helix</keyword>
<name>A0A061J7W9_TRYRA</name>
<dbReference type="OrthoDB" id="242531at2759"/>
<dbReference type="EMBL" id="AUPL01001280">
    <property type="protein sequence ID" value="ESL10979.1"/>
    <property type="molecule type" value="Genomic_DNA"/>
</dbReference>